<proteinExistence type="inferred from homology"/>
<dbReference type="EMBL" id="WMBE01000002">
    <property type="protein sequence ID" value="MDG0866675.1"/>
    <property type="molecule type" value="Genomic_DNA"/>
</dbReference>
<comment type="similarity">
    <text evidence="1">Belongs to the HpcH/HpaI aldolase family.</text>
</comment>
<evidence type="ECO:0000256" key="1">
    <source>
        <dbReference type="ARBA" id="ARBA00005568"/>
    </source>
</evidence>
<reference evidence="7 8" key="1">
    <citation type="submission" date="2019-11" db="EMBL/GenBank/DDBJ databases">
        <authorList>
            <person name="Cho J.-C."/>
        </authorList>
    </citation>
    <scope>NUCLEOTIDE SEQUENCE [LARGE SCALE GENOMIC DNA]</scope>
    <source>
        <strain evidence="6 7">JH1073</strain>
        <strain evidence="5 8">JH702</strain>
    </source>
</reference>
<sequence>MPWVNSISPHITHHIWGATPVKLRTNRAKQKLENGEIVTIVSGITHPDDIDAVGPLGFDGIWFEGEHGATEAGDLGNLTRACDLWGMTSVARINLNEQGLIYRTLDRGAQSIVVPHVNNAAEAQNVVDGGKFTPIGKRGMFTSRQGYGVENYFDQANDQSLLVILLEDIIAWENLDEILAVEGIDVFFVAPSDFAASMGHMGDLTHPDVVEKINDSLKRIVAAGKHAGALATTENVAQYVEMGVRFFMTGAGPWIAKGYNEFVASANSGKK</sequence>
<protein>
    <recommendedName>
        <fullName evidence="4">HpcH/HpaI aldolase/citrate lyase domain-containing protein</fullName>
    </recommendedName>
</protein>
<accession>A0AAJ6CTF6</accession>
<reference evidence="6" key="2">
    <citation type="journal article" date="2023" name="Nat. Commun.">
        <title>Cultivation of marine bacteria of the SAR202 clade.</title>
        <authorList>
            <person name="Lim Y."/>
            <person name="Seo J.H."/>
            <person name="Giovannoni S.J."/>
            <person name="Kang I."/>
            <person name="Cho J.C."/>
        </authorList>
    </citation>
    <scope>NUCLEOTIDE SEQUENCE</scope>
    <source>
        <strain evidence="6">JH1073</strain>
    </source>
</reference>
<reference evidence="7" key="3">
    <citation type="submission" date="2023-06" db="EMBL/GenBank/DDBJ databases">
        <title>Pangenomics reveal diversification of enzyme families and niche specialization in globally abundant SAR202 bacteria.</title>
        <authorList>
            <person name="Saw J.H.W."/>
        </authorList>
    </citation>
    <scope>NUCLEOTIDE SEQUENCE [LARGE SCALE GENOMIC DNA]</scope>
    <source>
        <strain evidence="7">JH1073</strain>
    </source>
</reference>
<evidence type="ECO:0000256" key="2">
    <source>
        <dbReference type="ARBA" id="ARBA00022723"/>
    </source>
</evidence>
<dbReference type="Proteomes" id="UP001321249">
    <property type="component" value="Unassembled WGS sequence"/>
</dbReference>
<dbReference type="AlphaFoldDB" id="A0AAJ6CTF6"/>
<evidence type="ECO:0000313" key="6">
    <source>
        <dbReference type="EMBL" id="WFG38104.1"/>
    </source>
</evidence>
<dbReference type="InterPro" id="IPR015813">
    <property type="entry name" value="Pyrv/PenolPyrv_kinase-like_dom"/>
</dbReference>
<dbReference type="InterPro" id="IPR050251">
    <property type="entry name" value="HpcH-HpaI_aldolase"/>
</dbReference>
<dbReference type="GO" id="GO:0005737">
    <property type="term" value="C:cytoplasm"/>
    <property type="evidence" value="ECO:0007669"/>
    <property type="project" value="TreeGrafter"/>
</dbReference>
<feature type="domain" description="HpcH/HpaI aldolase/citrate lyase" evidence="4">
    <location>
        <begin position="46"/>
        <end position="246"/>
    </location>
</feature>
<dbReference type="GO" id="GO:0016832">
    <property type="term" value="F:aldehyde-lyase activity"/>
    <property type="evidence" value="ECO:0007669"/>
    <property type="project" value="TreeGrafter"/>
</dbReference>
<dbReference type="Pfam" id="PF03328">
    <property type="entry name" value="HpcH_HpaI"/>
    <property type="match status" value="1"/>
</dbReference>
<evidence type="ECO:0000313" key="8">
    <source>
        <dbReference type="Proteomes" id="UP001321249"/>
    </source>
</evidence>
<dbReference type="EMBL" id="CP046147">
    <property type="protein sequence ID" value="WFG38104.1"/>
    <property type="molecule type" value="Genomic_DNA"/>
</dbReference>
<keyword evidence="2" id="KW-0479">Metal-binding</keyword>
<evidence type="ECO:0000259" key="4">
    <source>
        <dbReference type="Pfam" id="PF03328"/>
    </source>
</evidence>
<keyword evidence="3" id="KW-0456">Lyase</keyword>
<evidence type="ECO:0000313" key="5">
    <source>
        <dbReference type="EMBL" id="MDG0866675.1"/>
    </source>
</evidence>
<dbReference type="SUPFAM" id="SSF51621">
    <property type="entry name" value="Phosphoenolpyruvate/pyruvate domain"/>
    <property type="match status" value="1"/>
</dbReference>
<gene>
    <name evidence="5" type="ORF">GKO46_06240</name>
    <name evidence="6" type="ORF">GKO48_00235</name>
</gene>
<dbReference type="Proteomes" id="UP001219901">
    <property type="component" value="Chromosome"/>
</dbReference>
<dbReference type="PANTHER" id="PTHR30502:SF0">
    <property type="entry name" value="PHOSPHOENOLPYRUVATE CARBOXYLASE FAMILY PROTEIN"/>
    <property type="match status" value="1"/>
</dbReference>
<dbReference type="GO" id="GO:0046872">
    <property type="term" value="F:metal ion binding"/>
    <property type="evidence" value="ECO:0007669"/>
    <property type="project" value="UniProtKB-KW"/>
</dbReference>
<evidence type="ECO:0000313" key="7">
    <source>
        <dbReference type="Proteomes" id="UP001219901"/>
    </source>
</evidence>
<keyword evidence="7" id="KW-1185">Reference proteome</keyword>
<dbReference type="Gene3D" id="3.20.20.60">
    <property type="entry name" value="Phosphoenolpyruvate-binding domains"/>
    <property type="match status" value="1"/>
</dbReference>
<name>A0AAJ6CTF6_9CHLR</name>
<dbReference type="InterPro" id="IPR005000">
    <property type="entry name" value="Aldolase/citrate-lyase_domain"/>
</dbReference>
<organism evidence="6 7">
    <name type="scientific">Candidatus Lucifugimonas marina</name>
    <dbReference type="NCBI Taxonomy" id="3038979"/>
    <lineage>
        <taxon>Bacteria</taxon>
        <taxon>Bacillati</taxon>
        <taxon>Chloroflexota</taxon>
        <taxon>Dehalococcoidia</taxon>
        <taxon>SAR202 cluster</taxon>
        <taxon>Candidatus Lucifugimonadales</taxon>
        <taxon>Candidatus Lucifugimonadaceae</taxon>
        <taxon>Candidatus Lucifugimonas</taxon>
    </lineage>
</organism>
<dbReference type="InterPro" id="IPR040442">
    <property type="entry name" value="Pyrv_kinase-like_dom_sf"/>
</dbReference>
<evidence type="ECO:0000256" key="3">
    <source>
        <dbReference type="ARBA" id="ARBA00023239"/>
    </source>
</evidence>
<dbReference type="PANTHER" id="PTHR30502">
    <property type="entry name" value="2-KETO-3-DEOXY-L-RHAMNONATE ALDOLASE"/>
    <property type="match status" value="1"/>
</dbReference>